<feature type="signal peptide" evidence="16">
    <location>
        <begin position="1"/>
        <end position="25"/>
    </location>
</feature>
<dbReference type="GO" id="GO:0004180">
    <property type="term" value="F:carboxypeptidase activity"/>
    <property type="evidence" value="ECO:0007669"/>
    <property type="project" value="UniProtKB-KW"/>
</dbReference>
<evidence type="ECO:0000256" key="6">
    <source>
        <dbReference type="ARBA" id="ARBA00022670"/>
    </source>
</evidence>
<dbReference type="EC" id="3.4.16.4" evidence="4"/>
<organism evidence="19 20">
    <name type="scientific">Faecousia intestinalis</name>
    <dbReference type="NCBI Taxonomy" id="3133167"/>
    <lineage>
        <taxon>Bacteria</taxon>
        <taxon>Bacillati</taxon>
        <taxon>Bacillota</taxon>
        <taxon>Clostridia</taxon>
        <taxon>Eubacteriales</taxon>
        <taxon>Oscillospiraceae</taxon>
        <taxon>Faecousia</taxon>
    </lineage>
</organism>
<keyword evidence="6" id="KW-0645">Protease</keyword>
<evidence type="ECO:0000256" key="10">
    <source>
        <dbReference type="ARBA" id="ARBA00022984"/>
    </source>
</evidence>
<dbReference type="PANTHER" id="PTHR21581">
    <property type="entry name" value="D-ALANYL-D-ALANINE CARBOXYPEPTIDASE"/>
    <property type="match status" value="1"/>
</dbReference>
<dbReference type="Pfam" id="PF00768">
    <property type="entry name" value="Peptidase_S11"/>
    <property type="match status" value="1"/>
</dbReference>
<evidence type="ECO:0000256" key="3">
    <source>
        <dbReference type="ARBA" id="ARBA00007164"/>
    </source>
</evidence>
<evidence type="ECO:0000256" key="15">
    <source>
        <dbReference type="SAM" id="Phobius"/>
    </source>
</evidence>
<dbReference type="Gene3D" id="2.60.410.10">
    <property type="entry name" value="D-Ala-D-Ala carboxypeptidase, C-terminal domain"/>
    <property type="match status" value="1"/>
</dbReference>
<dbReference type="PANTHER" id="PTHR21581:SF6">
    <property type="entry name" value="TRAFFICKING PROTEIN PARTICLE COMPLEX SUBUNIT 12"/>
    <property type="match status" value="1"/>
</dbReference>
<feature type="domain" description="Peptidase S11 D-Ala-D-Ala carboxypeptidase A C-terminal" evidence="18">
    <location>
        <begin position="376"/>
        <end position="449"/>
    </location>
</feature>
<comment type="similarity">
    <text evidence="3 13">Belongs to the peptidase S11 family.</text>
</comment>
<evidence type="ECO:0000256" key="8">
    <source>
        <dbReference type="ARBA" id="ARBA00022801"/>
    </source>
</evidence>
<evidence type="ECO:0000259" key="17">
    <source>
        <dbReference type="Pfam" id="PF00768"/>
    </source>
</evidence>
<evidence type="ECO:0000313" key="19">
    <source>
        <dbReference type="EMBL" id="MEQ2511927.1"/>
    </source>
</evidence>
<evidence type="ECO:0000256" key="11">
    <source>
        <dbReference type="ARBA" id="ARBA00023316"/>
    </source>
</evidence>
<evidence type="ECO:0000256" key="14">
    <source>
        <dbReference type="SAM" id="MobiDB-lite"/>
    </source>
</evidence>
<keyword evidence="11" id="KW-0961">Cell wall biogenesis/degradation</keyword>
<keyword evidence="15" id="KW-1133">Transmembrane helix</keyword>
<keyword evidence="8 19" id="KW-0378">Hydrolase</keyword>
<reference evidence="19 20" key="1">
    <citation type="submission" date="2024-03" db="EMBL/GenBank/DDBJ databases">
        <title>Human intestinal bacterial collection.</title>
        <authorList>
            <person name="Pauvert C."/>
            <person name="Hitch T.C.A."/>
            <person name="Clavel T."/>
        </authorList>
    </citation>
    <scope>NUCLEOTIDE SEQUENCE [LARGE SCALE GENOMIC DNA]</scope>
    <source>
        <strain evidence="19 20">CLA-AA-H192</strain>
    </source>
</reference>
<evidence type="ECO:0000256" key="5">
    <source>
        <dbReference type="ARBA" id="ARBA00022645"/>
    </source>
</evidence>
<feature type="chain" id="PRO_5046671010" description="serine-type D-Ala-D-Ala carboxypeptidase" evidence="16">
    <location>
        <begin position="26"/>
        <end position="524"/>
    </location>
</feature>
<dbReference type="SUPFAM" id="SSF69189">
    <property type="entry name" value="Penicillin-binding protein associated domain"/>
    <property type="match status" value="1"/>
</dbReference>
<dbReference type="InterPro" id="IPR001967">
    <property type="entry name" value="Peptidase_S11_N"/>
</dbReference>
<keyword evidence="7 16" id="KW-0732">Signal</keyword>
<keyword evidence="15" id="KW-0812">Transmembrane</keyword>
<evidence type="ECO:0000313" key="20">
    <source>
        <dbReference type="Proteomes" id="UP001491552"/>
    </source>
</evidence>
<keyword evidence="9" id="KW-0133">Cell shape</keyword>
<comment type="catalytic activity">
    <reaction evidence="12">
        <text>Preferential cleavage: (Ac)2-L-Lys-D-Ala-|-D-Ala. Also transpeptidation of peptidyl-alanyl moieties that are N-acyl substituents of D-alanine.</text>
        <dbReference type="EC" id="3.4.16.4"/>
    </reaction>
</comment>
<dbReference type="InterPro" id="IPR015956">
    <property type="entry name" value="Peniciliin-bd_prot_C_sf"/>
</dbReference>
<evidence type="ECO:0000256" key="2">
    <source>
        <dbReference type="ARBA" id="ARBA00004752"/>
    </source>
</evidence>
<name>A0ABV1G933_9FIRM</name>
<evidence type="ECO:0000256" key="1">
    <source>
        <dbReference type="ARBA" id="ARBA00003217"/>
    </source>
</evidence>
<evidence type="ECO:0000256" key="9">
    <source>
        <dbReference type="ARBA" id="ARBA00022960"/>
    </source>
</evidence>
<keyword evidence="5 19" id="KW-0121">Carboxypeptidase</keyword>
<feature type="domain" description="Peptidase S11 D-alanyl-D-alanine carboxypeptidase A N-terminal" evidence="17">
    <location>
        <begin position="97"/>
        <end position="329"/>
    </location>
</feature>
<dbReference type="RefSeq" id="WP_349136630.1">
    <property type="nucleotide sequence ID" value="NZ_JBBMFF010000252.1"/>
</dbReference>
<keyword evidence="20" id="KW-1185">Reference proteome</keyword>
<dbReference type="PRINTS" id="PR00725">
    <property type="entry name" value="DADACBPTASE1"/>
</dbReference>
<comment type="pathway">
    <text evidence="2">Cell wall biogenesis; peptidoglycan biosynthesis.</text>
</comment>
<keyword evidence="15" id="KW-0472">Membrane</keyword>
<comment type="function">
    <text evidence="1">Removes C-terminal D-alanyl residues from sugar-peptide cell wall precursors.</text>
</comment>
<dbReference type="Gene3D" id="3.40.710.10">
    <property type="entry name" value="DD-peptidase/beta-lactamase superfamily"/>
    <property type="match status" value="1"/>
</dbReference>
<dbReference type="InterPro" id="IPR018044">
    <property type="entry name" value="Peptidase_S11"/>
</dbReference>
<evidence type="ECO:0000256" key="16">
    <source>
        <dbReference type="SAM" id="SignalP"/>
    </source>
</evidence>
<feature type="compositionally biased region" description="Low complexity" evidence="14">
    <location>
        <begin position="53"/>
        <end position="78"/>
    </location>
</feature>
<keyword evidence="10" id="KW-0573">Peptidoglycan synthesis</keyword>
<dbReference type="InterPro" id="IPR012907">
    <property type="entry name" value="Peptidase_S11_C"/>
</dbReference>
<feature type="transmembrane region" description="Helical" evidence="15">
    <location>
        <begin position="473"/>
        <end position="495"/>
    </location>
</feature>
<protein>
    <recommendedName>
        <fullName evidence="4">serine-type D-Ala-D-Ala carboxypeptidase</fullName>
        <ecNumber evidence="4">3.4.16.4</ecNumber>
    </recommendedName>
</protein>
<sequence length="524" mass="56684">MKKRLLSGLTLLALLLQCLLLPAFAEPTDAPADPTEPSASETVADATEPDASEPGATDAAEPTAETAAPAENDKAPAAVTDETPPALNDFGQYLDTTVQAKAAALVELNSDTLVYGMNLDEKVYPASLTKIMTCMLALEHGNLDDIVTVSHEALQDLNAAGSSAGLLEGEQLSLRELLYCVMISSANEACNVVAEYIAGDIPSFVALMNAQAAALGMTGTHFANAHGLHDENHYTTVHDLVTLARWAWQSEQFQEFSTQTSHTVPATNKSEERVLRTTNYLTSGQTVGKYYYDKARGIKTGFTTPAGGCLISTAESGSLHFLSVVCGCETLQNDDGTETDQRFTETKRLFEYGFNHLNSVQVLADTALVDMPQVLYADGRDSVVVRAKDNISVLLPDSCDTSGITLTVQYDSEAPLEAPLEAETKVGTVSAVLDGKVLATCDLVTLTAVMRSTPKYVAKQTESMLAKIWKGMWRLWFVTVPVLLALVFWLIVAILRSVNRRRAKKRAMRARRPGARQGREDRRG</sequence>
<evidence type="ECO:0000256" key="13">
    <source>
        <dbReference type="RuleBase" id="RU004016"/>
    </source>
</evidence>
<evidence type="ECO:0000256" key="4">
    <source>
        <dbReference type="ARBA" id="ARBA00012448"/>
    </source>
</evidence>
<dbReference type="Pfam" id="PF07943">
    <property type="entry name" value="PBP5_C"/>
    <property type="match status" value="1"/>
</dbReference>
<dbReference type="SUPFAM" id="SSF56601">
    <property type="entry name" value="beta-lactamase/transpeptidase-like"/>
    <property type="match status" value="1"/>
</dbReference>
<dbReference type="Proteomes" id="UP001491552">
    <property type="component" value="Unassembled WGS sequence"/>
</dbReference>
<gene>
    <name evidence="19" type="ORF">WMO66_11845</name>
</gene>
<comment type="caution">
    <text evidence="19">The sequence shown here is derived from an EMBL/GenBank/DDBJ whole genome shotgun (WGS) entry which is preliminary data.</text>
</comment>
<dbReference type="EMBL" id="JBBMFF010000252">
    <property type="protein sequence ID" value="MEQ2511927.1"/>
    <property type="molecule type" value="Genomic_DNA"/>
</dbReference>
<dbReference type="InterPro" id="IPR037167">
    <property type="entry name" value="Peptidase_S11_C_sf"/>
</dbReference>
<evidence type="ECO:0000259" key="18">
    <source>
        <dbReference type="Pfam" id="PF07943"/>
    </source>
</evidence>
<accession>A0ABV1G933</accession>
<evidence type="ECO:0000256" key="12">
    <source>
        <dbReference type="ARBA" id="ARBA00034000"/>
    </source>
</evidence>
<proteinExistence type="inferred from homology"/>
<evidence type="ECO:0000256" key="7">
    <source>
        <dbReference type="ARBA" id="ARBA00022729"/>
    </source>
</evidence>
<feature type="region of interest" description="Disordered" evidence="14">
    <location>
        <begin position="28"/>
        <end position="90"/>
    </location>
</feature>
<dbReference type="InterPro" id="IPR012338">
    <property type="entry name" value="Beta-lactam/transpept-like"/>
</dbReference>